<gene>
    <name evidence="5" type="primary">rpmC</name>
    <name evidence="6" type="ORF">AB835_01180</name>
</gene>
<reference evidence="6 7" key="1">
    <citation type="journal article" date="2016" name="Appl. Environ. Microbiol.">
        <title>Lack of Overt Genome Reduction in the Bryostatin-Producing Bryozoan Symbiont "Candidatus Endobugula sertula".</title>
        <authorList>
            <person name="Miller I.J."/>
            <person name="Vanee N."/>
            <person name="Fong S.S."/>
            <person name="Lim-Fong G.E."/>
            <person name="Kwan J.C."/>
        </authorList>
    </citation>
    <scope>NUCLEOTIDE SEQUENCE [LARGE SCALE GENOMIC DNA]</scope>
    <source>
        <strain evidence="6">AB1-4</strain>
    </source>
</reference>
<accession>A0A1D2QTI1</accession>
<name>A0A1D2QTI1_9GAMM</name>
<keyword evidence="3 5" id="KW-0687">Ribonucleoprotein</keyword>
<dbReference type="GO" id="GO:0022625">
    <property type="term" value="C:cytosolic large ribosomal subunit"/>
    <property type="evidence" value="ECO:0007669"/>
    <property type="project" value="TreeGrafter"/>
</dbReference>
<evidence type="ECO:0000256" key="3">
    <source>
        <dbReference type="ARBA" id="ARBA00023274"/>
    </source>
</evidence>
<dbReference type="GO" id="GO:0006412">
    <property type="term" value="P:translation"/>
    <property type="evidence" value="ECO:0007669"/>
    <property type="project" value="UniProtKB-UniRule"/>
</dbReference>
<organism evidence="6 7">
    <name type="scientific">Candidatus Endobugula sertula</name>
    <name type="common">Bugula neritina bacterial symbiont</name>
    <dbReference type="NCBI Taxonomy" id="62101"/>
    <lineage>
        <taxon>Bacteria</taxon>
        <taxon>Pseudomonadati</taxon>
        <taxon>Pseudomonadota</taxon>
        <taxon>Gammaproteobacteria</taxon>
        <taxon>Cellvibrionales</taxon>
        <taxon>Cellvibrionaceae</taxon>
        <taxon>Candidatus Endobugula</taxon>
    </lineage>
</organism>
<dbReference type="SUPFAM" id="SSF46561">
    <property type="entry name" value="Ribosomal protein L29 (L29p)"/>
    <property type="match status" value="1"/>
</dbReference>
<sequence>MKAIELREKSVEELNAELISSLEEQFKLRMQVSTGQQVQTHLFKESRRNVARIKTILKEKAGK</sequence>
<dbReference type="NCBIfam" id="TIGR00012">
    <property type="entry name" value="L29"/>
    <property type="match status" value="1"/>
</dbReference>
<keyword evidence="2 5" id="KW-0689">Ribosomal protein</keyword>
<evidence type="ECO:0000256" key="5">
    <source>
        <dbReference type="HAMAP-Rule" id="MF_00374"/>
    </source>
</evidence>
<dbReference type="InterPro" id="IPR018254">
    <property type="entry name" value="Ribosomal_uL29_CS"/>
</dbReference>
<comment type="caution">
    <text evidence="6">The sequence shown here is derived from an EMBL/GenBank/DDBJ whole genome shotgun (WGS) entry which is preliminary data.</text>
</comment>
<evidence type="ECO:0000256" key="4">
    <source>
        <dbReference type="ARBA" id="ARBA00035204"/>
    </source>
</evidence>
<dbReference type="InterPro" id="IPR050063">
    <property type="entry name" value="Ribosomal_protein_uL29"/>
</dbReference>
<dbReference type="PANTHER" id="PTHR10916:SF0">
    <property type="entry name" value="LARGE RIBOSOMAL SUBUNIT PROTEIN UL29C"/>
    <property type="match status" value="1"/>
</dbReference>
<proteinExistence type="inferred from homology"/>
<dbReference type="PANTHER" id="PTHR10916">
    <property type="entry name" value="60S RIBOSOMAL PROTEIN L35/50S RIBOSOMAL PROTEIN L29"/>
    <property type="match status" value="1"/>
</dbReference>
<evidence type="ECO:0000256" key="1">
    <source>
        <dbReference type="ARBA" id="ARBA00009254"/>
    </source>
</evidence>
<dbReference type="FunFam" id="1.10.287.310:FF:000001">
    <property type="entry name" value="50S ribosomal protein L29"/>
    <property type="match status" value="1"/>
</dbReference>
<dbReference type="Pfam" id="PF00831">
    <property type="entry name" value="Ribosomal_L29"/>
    <property type="match status" value="1"/>
</dbReference>
<evidence type="ECO:0000313" key="7">
    <source>
        <dbReference type="Proteomes" id="UP000242502"/>
    </source>
</evidence>
<dbReference type="CDD" id="cd00427">
    <property type="entry name" value="Ribosomal_L29_HIP"/>
    <property type="match status" value="1"/>
</dbReference>
<dbReference type="AlphaFoldDB" id="A0A1D2QTI1"/>
<comment type="similarity">
    <text evidence="1 5">Belongs to the universal ribosomal protein uL29 family.</text>
</comment>
<dbReference type="HAMAP" id="MF_00374">
    <property type="entry name" value="Ribosomal_uL29"/>
    <property type="match status" value="1"/>
</dbReference>
<dbReference type="EMBL" id="MDLC01000003">
    <property type="protein sequence ID" value="ODS24905.1"/>
    <property type="molecule type" value="Genomic_DNA"/>
</dbReference>
<evidence type="ECO:0000313" key="6">
    <source>
        <dbReference type="EMBL" id="ODS24905.1"/>
    </source>
</evidence>
<dbReference type="Gene3D" id="1.10.287.310">
    <property type="match status" value="1"/>
</dbReference>
<dbReference type="PROSITE" id="PS00579">
    <property type="entry name" value="RIBOSOMAL_L29"/>
    <property type="match status" value="1"/>
</dbReference>
<dbReference type="STRING" id="62101.AB835_01180"/>
<evidence type="ECO:0000256" key="2">
    <source>
        <dbReference type="ARBA" id="ARBA00022980"/>
    </source>
</evidence>
<dbReference type="Proteomes" id="UP000242502">
    <property type="component" value="Unassembled WGS sequence"/>
</dbReference>
<dbReference type="InterPro" id="IPR001854">
    <property type="entry name" value="Ribosomal_uL29"/>
</dbReference>
<dbReference type="InterPro" id="IPR036049">
    <property type="entry name" value="Ribosomal_uL29_sf"/>
</dbReference>
<protein>
    <recommendedName>
        <fullName evidence="4 5">Large ribosomal subunit protein uL29</fullName>
    </recommendedName>
</protein>
<dbReference type="GO" id="GO:0003735">
    <property type="term" value="F:structural constituent of ribosome"/>
    <property type="evidence" value="ECO:0007669"/>
    <property type="project" value="InterPro"/>
</dbReference>